<feature type="transmembrane region" description="Helical" evidence="6">
    <location>
        <begin position="81"/>
        <end position="110"/>
    </location>
</feature>
<dbReference type="AlphaFoldDB" id="A0A8J3JBR1"/>
<keyword evidence="5 6" id="KW-0472">Membrane</keyword>
<evidence type="ECO:0000256" key="4">
    <source>
        <dbReference type="ARBA" id="ARBA00022989"/>
    </source>
</evidence>
<keyword evidence="3 6" id="KW-0812">Transmembrane</keyword>
<dbReference type="PANTHER" id="PTHR31272">
    <property type="entry name" value="CYTOCHROME C-TYPE BIOGENESIS PROTEIN HI_1454-RELATED"/>
    <property type="match status" value="1"/>
</dbReference>
<comment type="subcellular location">
    <subcellularLocation>
        <location evidence="1">Membrane</location>
        <topology evidence="1">Multi-pass membrane protein</topology>
    </subcellularLocation>
</comment>
<dbReference type="EMBL" id="BOMB01000025">
    <property type="protein sequence ID" value="GID13617.1"/>
    <property type="molecule type" value="Genomic_DNA"/>
</dbReference>
<comment type="similarity">
    <text evidence="2">Belongs to the DsbD family.</text>
</comment>
<gene>
    <name evidence="8" type="ORF">Aru02nite_45060</name>
</gene>
<organism evidence="8 9">
    <name type="scientific">Actinocatenispora rupis</name>
    <dbReference type="NCBI Taxonomy" id="519421"/>
    <lineage>
        <taxon>Bacteria</taxon>
        <taxon>Bacillati</taxon>
        <taxon>Actinomycetota</taxon>
        <taxon>Actinomycetes</taxon>
        <taxon>Micromonosporales</taxon>
        <taxon>Micromonosporaceae</taxon>
        <taxon>Actinocatenispora</taxon>
    </lineage>
</organism>
<feature type="transmembrane region" description="Helical" evidence="6">
    <location>
        <begin position="188"/>
        <end position="209"/>
    </location>
</feature>
<keyword evidence="9" id="KW-1185">Reference proteome</keyword>
<dbReference type="Pfam" id="PF02683">
    <property type="entry name" value="DsbD_TM"/>
    <property type="match status" value="1"/>
</dbReference>
<evidence type="ECO:0000259" key="7">
    <source>
        <dbReference type="Pfam" id="PF02683"/>
    </source>
</evidence>
<sequence>MNGTGFAHAATSGPLLVALVVSLIAGLVSFLSPCVLPLVPGYVSYVTGLAGADLDAALGTDPKGRAVASSGASRTRVRGRILAGSLLFVAGFTVVFVVSGVVVAGIGHALLSHRLLVERIVGILVIVLGLGFLGLIPGLSREARVHRMPATGLVGAPLLGAVFALGWTPCVGPTLGAVLSLATVQGSVGRGVLLAVAYCVGLGLPFLAFGLGFRRLLTVFAVIRRHSVWVTRVGGVLLILVGLALATGAWDSFTIWLQAEVGAGKVAV</sequence>
<evidence type="ECO:0000256" key="1">
    <source>
        <dbReference type="ARBA" id="ARBA00004141"/>
    </source>
</evidence>
<dbReference type="GO" id="GO:0016020">
    <property type="term" value="C:membrane"/>
    <property type="evidence" value="ECO:0007669"/>
    <property type="project" value="UniProtKB-SubCell"/>
</dbReference>
<dbReference type="GO" id="GO:0017004">
    <property type="term" value="P:cytochrome complex assembly"/>
    <property type="evidence" value="ECO:0007669"/>
    <property type="project" value="InterPro"/>
</dbReference>
<accession>A0A8J3JBR1</accession>
<feature type="transmembrane region" description="Helical" evidence="6">
    <location>
        <begin position="148"/>
        <end position="168"/>
    </location>
</feature>
<dbReference type="Proteomes" id="UP000612808">
    <property type="component" value="Unassembled WGS sequence"/>
</dbReference>
<dbReference type="InterPro" id="IPR051790">
    <property type="entry name" value="Cytochrome_c-biogenesis_DsbD"/>
</dbReference>
<proteinExistence type="inferred from homology"/>
<evidence type="ECO:0000256" key="5">
    <source>
        <dbReference type="ARBA" id="ARBA00023136"/>
    </source>
</evidence>
<feature type="transmembrane region" description="Helical" evidence="6">
    <location>
        <begin position="15"/>
        <end position="39"/>
    </location>
</feature>
<evidence type="ECO:0000313" key="9">
    <source>
        <dbReference type="Proteomes" id="UP000612808"/>
    </source>
</evidence>
<protein>
    <submittedName>
        <fullName evidence="8">Cytochrome C biogenesis protein CcdA</fullName>
    </submittedName>
</protein>
<reference evidence="8" key="1">
    <citation type="submission" date="2021-01" db="EMBL/GenBank/DDBJ databases">
        <title>Whole genome shotgun sequence of Actinocatenispora rupis NBRC 107355.</title>
        <authorList>
            <person name="Komaki H."/>
            <person name="Tamura T."/>
        </authorList>
    </citation>
    <scope>NUCLEOTIDE SEQUENCE</scope>
    <source>
        <strain evidence="8">NBRC 107355</strain>
    </source>
</reference>
<comment type="caution">
    <text evidence="8">The sequence shown here is derived from an EMBL/GenBank/DDBJ whole genome shotgun (WGS) entry which is preliminary data.</text>
</comment>
<name>A0A8J3JBR1_9ACTN</name>
<feature type="transmembrane region" description="Helical" evidence="6">
    <location>
        <begin position="116"/>
        <end position="136"/>
    </location>
</feature>
<evidence type="ECO:0000256" key="6">
    <source>
        <dbReference type="SAM" id="Phobius"/>
    </source>
</evidence>
<dbReference type="PANTHER" id="PTHR31272:SF4">
    <property type="entry name" value="CYTOCHROME C-TYPE BIOGENESIS PROTEIN HI_1454-RELATED"/>
    <property type="match status" value="1"/>
</dbReference>
<evidence type="ECO:0000256" key="2">
    <source>
        <dbReference type="ARBA" id="ARBA00006143"/>
    </source>
</evidence>
<dbReference type="InterPro" id="IPR003834">
    <property type="entry name" value="Cyt_c_assmbl_TM_dom"/>
</dbReference>
<feature type="domain" description="Cytochrome C biogenesis protein transmembrane" evidence="7">
    <location>
        <begin position="16"/>
        <end position="219"/>
    </location>
</feature>
<dbReference type="RefSeq" id="WP_203660819.1">
    <property type="nucleotide sequence ID" value="NZ_BAAAZM010000015.1"/>
</dbReference>
<keyword evidence="4 6" id="KW-1133">Transmembrane helix</keyword>
<feature type="transmembrane region" description="Helical" evidence="6">
    <location>
        <begin position="229"/>
        <end position="250"/>
    </location>
</feature>
<evidence type="ECO:0000313" key="8">
    <source>
        <dbReference type="EMBL" id="GID13617.1"/>
    </source>
</evidence>
<evidence type="ECO:0000256" key="3">
    <source>
        <dbReference type="ARBA" id="ARBA00022692"/>
    </source>
</evidence>